<dbReference type="PANTHER" id="PTHR46552:SF1">
    <property type="entry name" value="NADH-UBIQUINONE OXIDOREDUCTASE CHAIN 2"/>
    <property type="match status" value="1"/>
</dbReference>
<dbReference type="EC" id="7.1.1.2" evidence="4 18"/>
<evidence type="ECO:0000256" key="16">
    <source>
        <dbReference type="ARBA" id="ARBA00023136"/>
    </source>
</evidence>
<dbReference type="PRINTS" id="PR01436">
    <property type="entry name" value="NADHDHGNASE2"/>
</dbReference>
<evidence type="ECO:0000256" key="18">
    <source>
        <dbReference type="RuleBase" id="RU003403"/>
    </source>
</evidence>
<comment type="similarity">
    <text evidence="3 18">Belongs to the complex I subunit 2 family.</text>
</comment>
<dbReference type="Pfam" id="PF00361">
    <property type="entry name" value="Proton_antipo_M"/>
    <property type="match status" value="1"/>
</dbReference>
<evidence type="ECO:0000256" key="8">
    <source>
        <dbReference type="ARBA" id="ARBA00022692"/>
    </source>
</evidence>
<evidence type="ECO:0000256" key="6">
    <source>
        <dbReference type="ARBA" id="ARBA00022448"/>
    </source>
</evidence>
<evidence type="ECO:0000313" key="20">
    <source>
        <dbReference type="EMBL" id="UGS80477.1"/>
    </source>
</evidence>
<dbReference type="EMBL" id="MZ274206">
    <property type="protein sequence ID" value="UGS80477.1"/>
    <property type="molecule type" value="Genomic_DNA"/>
</dbReference>
<dbReference type="InterPro" id="IPR001750">
    <property type="entry name" value="ND/Mrp_TM"/>
</dbReference>
<keyword evidence="12 18" id="KW-1133">Transmembrane helix</keyword>
<evidence type="ECO:0000259" key="19">
    <source>
        <dbReference type="Pfam" id="PF00361"/>
    </source>
</evidence>
<keyword evidence="7 18" id="KW-0679">Respiratory chain</keyword>
<protein>
    <recommendedName>
        <fullName evidence="5 18">NADH-ubiquinone oxidoreductase chain 2</fullName>
        <ecNumber evidence="4 18">7.1.1.2</ecNumber>
    </recommendedName>
</protein>
<dbReference type="AlphaFoldDB" id="A0A8K1ZG27"/>
<evidence type="ECO:0000256" key="4">
    <source>
        <dbReference type="ARBA" id="ARBA00012944"/>
    </source>
</evidence>
<dbReference type="PANTHER" id="PTHR46552">
    <property type="entry name" value="NADH-UBIQUINONE OXIDOREDUCTASE CHAIN 2"/>
    <property type="match status" value="1"/>
</dbReference>
<comment type="function">
    <text evidence="1">Core subunit of the mitochondrial membrane respiratory chain NADH dehydrogenase (Complex I) that is believed to belong to the minimal assembly required for catalysis. Complex I functions in the transfer of electrons from NADH to the respiratory chain. The immediate electron acceptor for the enzyme is believed to be ubiquinone.</text>
</comment>
<sequence length="331" mass="37657">MLNNLNILFSSMILLGPIISISSTNWLGVWMGMELNLISFVPFMINSKNIASNESAIIYFLVQASASSMFLMFCTFNSMQYFLFSSMISSTLSMIMLSMPLFIKLGAAPFQPWFVNIISKLNWTQCFVLMSWQKFTPLFLLFYLEPTSTFYMLMTSASLIVGSIGGLSQTLPKKILAFSSVNHVGWLMTSVMLSKKLLYCYILFYTLMTLFVVIQLSYYNINTFNQTFSMDSFSLAISLLSLGGLPPFLGFLPKWMIIQTMIMNSHLFLTIILMMTTLITLYYYIRLMLKPILMSSSLQKWSSLNSNNSILNSMFVLMSCSGLIVFNIILT</sequence>
<gene>
    <name evidence="20" type="primary">ND2</name>
</gene>
<feature type="transmembrane region" description="Helical" evidence="18">
    <location>
        <begin position="82"/>
        <end position="103"/>
    </location>
</feature>
<evidence type="ECO:0000256" key="2">
    <source>
        <dbReference type="ARBA" id="ARBA00004448"/>
    </source>
</evidence>
<dbReference type="InterPro" id="IPR003917">
    <property type="entry name" value="NADH_UbQ_OxRdtase_chain2"/>
</dbReference>
<feature type="domain" description="NADH:quinone oxidoreductase/Mrp antiporter transmembrane" evidence="19">
    <location>
        <begin position="23"/>
        <end position="280"/>
    </location>
</feature>
<dbReference type="GO" id="GO:0006120">
    <property type="term" value="P:mitochondrial electron transport, NADH to ubiquinone"/>
    <property type="evidence" value="ECO:0007669"/>
    <property type="project" value="InterPro"/>
</dbReference>
<comment type="function">
    <text evidence="18">Core subunit of the mitochondrial membrane respiratory chain NADH dehydrogenase (Complex I) which catalyzes electron transfer from NADH through the respiratory chain, using ubiquinone as an electron acceptor. Essential for the catalytic activity and assembly of complex I.</text>
</comment>
<evidence type="ECO:0000256" key="1">
    <source>
        <dbReference type="ARBA" id="ARBA00003257"/>
    </source>
</evidence>
<evidence type="ECO:0000256" key="12">
    <source>
        <dbReference type="ARBA" id="ARBA00022989"/>
    </source>
</evidence>
<dbReference type="GO" id="GO:0008137">
    <property type="term" value="F:NADH dehydrogenase (ubiquinone) activity"/>
    <property type="evidence" value="ECO:0007669"/>
    <property type="project" value="UniProtKB-EC"/>
</dbReference>
<dbReference type="InterPro" id="IPR050175">
    <property type="entry name" value="Complex_I_Subunit_2"/>
</dbReference>
<keyword evidence="8 18" id="KW-0812">Transmembrane</keyword>
<reference evidence="20" key="1">
    <citation type="submission" date="2021-05" db="EMBL/GenBank/DDBJ databases">
        <title>Mitochondrial genomes within bark lice (Insecta: Psocodea: Psocomorpha) reveal novel gene rearrangements containing phylogenetic signal.</title>
        <authorList>
            <person name="Saenz Manchola O.F."/>
            <person name="Virrueta Herrera S."/>
            <person name="D'alessio L.M."/>
            <person name="Yoshizawa K."/>
            <person name="Garcia Aldrete A.N."/>
            <person name="Johnson K.P."/>
        </authorList>
    </citation>
    <scope>NUCLEOTIDE SEQUENCE</scope>
</reference>
<keyword evidence="14 18" id="KW-0830">Ubiquinone</keyword>
<keyword evidence="6" id="KW-0813">Transport</keyword>
<evidence type="ECO:0000256" key="14">
    <source>
        <dbReference type="ARBA" id="ARBA00023075"/>
    </source>
</evidence>
<dbReference type="GO" id="GO:0005743">
    <property type="term" value="C:mitochondrial inner membrane"/>
    <property type="evidence" value="ECO:0007669"/>
    <property type="project" value="UniProtKB-SubCell"/>
</dbReference>
<evidence type="ECO:0000256" key="7">
    <source>
        <dbReference type="ARBA" id="ARBA00022660"/>
    </source>
</evidence>
<keyword evidence="10 18" id="KW-1278">Translocase</keyword>
<keyword evidence="13 18" id="KW-0520">NAD</keyword>
<evidence type="ECO:0000256" key="15">
    <source>
        <dbReference type="ARBA" id="ARBA00023128"/>
    </source>
</evidence>
<evidence type="ECO:0000256" key="10">
    <source>
        <dbReference type="ARBA" id="ARBA00022967"/>
    </source>
</evidence>
<feature type="transmembrane region" description="Helical" evidence="18">
    <location>
        <begin position="265"/>
        <end position="285"/>
    </location>
</feature>
<feature type="transmembrane region" description="Helical" evidence="18">
    <location>
        <begin position="310"/>
        <end position="330"/>
    </location>
</feature>
<proteinExistence type="inferred from homology"/>
<comment type="catalytic activity">
    <reaction evidence="17 18">
        <text>a ubiquinone + NADH + 5 H(+)(in) = a ubiquinol + NAD(+) + 4 H(+)(out)</text>
        <dbReference type="Rhea" id="RHEA:29091"/>
        <dbReference type="Rhea" id="RHEA-COMP:9565"/>
        <dbReference type="Rhea" id="RHEA-COMP:9566"/>
        <dbReference type="ChEBI" id="CHEBI:15378"/>
        <dbReference type="ChEBI" id="CHEBI:16389"/>
        <dbReference type="ChEBI" id="CHEBI:17976"/>
        <dbReference type="ChEBI" id="CHEBI:57540"/>
        <dbReference type="ChEBI" id="CHEBI:57945"/>
        <dbReference type="EC" id="7.1.1.2"/>
    </reaction>
</comment>
<feature type="transmembrane region" description="Helical" evidence="18">
    <location>
        <begin position="233"/>
        <end position="253"/>
    </location>
</feature>
<evidence type="ECO:0000256" key="9">
    <source>
        <dbReference type="ARBA" id="ARBA00022792"/>
    </source>
</evidence>
<feature type="transmembrane region" description="Helical" evidence="18">
    <location>
        <begin position="150"/>
        <end position="168"/>
    </location>
</feature>
<keyword evidence="15 18" id="KW-0496">Mitochondrion</keyword>
<evidence type="ECO:0000256" key="3">
    <source>
        <dbReference type="ARBA" id="ARBA00007012"/>
    </source>
</evidence>
<evidence type="ECO:0000256" key="5">
    <source>
        <dbReference type="ARBA" id="ARBA00021008"/>
    </source>
</evidence>
<evidence type="ECO:0000256" key="13">
    <source>
        <dbReference type="ARBA" id="ARBA00023027"/>
    </source>
</evidence>
<evidence type="ECO:0000256" key="11">
    <source>
        <dbReference type="ARBA" id="ARBA00022982"/>
    </source>
</evidence>
<geneLocation type="mitochondrion" evidence="20"/>
<evidence type="ECO:0000256" key="17">
    <source>
        <dbReference type="ARBA" id="ARBA00049551"/>
    </source>
</evidence>
<keyword evidence="16 18" id="KW-0472">Membrane</keyword>
<feature type="transmembrane region" description="Helical" evidence="18">
    <location>
        <begin position="5"/>
        <end position="21"/>
    </location>
</feature>
<accession>A0A8K1ZG27</accession>
<feature type="transmembrane region" description="Helical" evidence="18">
    <location>
        <begin position="198"/>
        <end position="221"/>
    </location>
</feature>
<name>A0A8K1ZG27_9NEOP</name>
<keyword evidence="9 18" id="KW-0999">Mitochondrion inner membrane</keyword>
<keyword evidence="11 18" id="KW-0249">Electron transport</keyword>
<feature type="transmembrane region" description="Helical" evidence="18">
    <location>
        <begin position="57"/>
        <end position="76"/>
    </location>
</feature>
<comment type="subcellular location">
    <subcellularLocation>
        <location evidence="2 18">Mitochondrion inner membrane</location>
        <topology evidence="2 18">Multi-pass membrane protein</topology>
    </subcellularLocation>
</comment>
<organism evidence="20">
    <name type="scientific">Nepiomorpha sp. NespEL</name>
    <dbReference type="NCBI Taxonomy" id="1940904"/>
    <lineage>
        <taxon>Eukaryota</taxon>
        <taxon>Metazoa</taxon>
        <taxon>Ecdysozoa</taxon>
        <taxon>Arthropoda</taxon>
        <taxon>Hexapoda</taxon>
        <taxon>Insecta</taxon>
        <taxon>Pterygota</taxon>
        <taxon>Neoptera</taxon>
        <taxon>Paraneoptera</taxon>
        <taxon>Psocodea</taxon>
        <taxon>Psocomorpha</taxon>
        <taxon>Homilopsocidea</taxon>
        <taxon>Elipsocoidea</taxon>
        <taxon>Elipsocidae</taxon>
        <taxon>Nepiomorpha</taxon>
    </lineage>
</organism>